<dbReference type="InterPro" id="IPR001851">
    <property type="entry name" value="ABC_transp_permease"/>
</dbReference>
<evidence type="ECO:0000313" key="6">
    <source>
        <dbReference type="EMBL" id="RHC55598.1"/>
    </source>
</evidence>
<evidence type="ECO:0000256" key="2">
    <source>
        <dbReference type="ARBA" id="ARBA00022475"/>
    </source>
</evidence>
<comment type="caution">
    <text evidence="6">The sequence shown here is derived from an EMBL/GenBank/DDBJ whole genome shotgun (WGS) entry which is preliminary data.</text>
</comment>
<evidence type="ECO:0000256" key="1">
    <source>
        <dbReference type="ARBA" id="ARBA00004651"/>
    </source>
</evidence>
<name>A0A414AV92_9FIRM</name>
<dbReference type="PANTHER" id="PTHR32196:SF72">
    <property type="entry name" value="RIBOSE IMPORT PERMEASE PROTEIN RBSC"/>
    <property type="match status" value="1"/>
</dbReference>
<accession>A0A414AV92</accession>
<gene>
    <name evidence="6" type="ORF">DW839_13930</name>
</gene>
<reference evidence="6 7" key="1">
    <citation type="submission" date="2018-08" db="EMBL/GenBank/DDBJ databases">
        <title>A genome reference for cultivated species of the human gut microbiota.</title>
        <authorList>
            <person name="Zou Y."/>
            <person name="Xue W."/>
            <person name="Luo G."/>
        </authorList>
    </citation>
    <scope>NUCLEOTIDE SEQUENCE [LARGE SCALE GENOMIC DNA]</scope>
    <source>
        <strain evidence="6 7">AM35-14</strain>
    </source>
</reference>
<keyword evidence="5" id="KW-0472">Membrane</keyword>
<evidence type="ECO:0000313" key="7">
    <source>
        <dbReference type="Proteomes" id="UP000283975"/>
    </source>
</evidence>
<dbReference type="PANTHER" id="PTHR32196">
    <property type="entry name" value="ABC TRANSPORTER PERMEASE PROTEIN YPHD-RELATED-RELATED"/>
    <property type="match status" value="1"/>
</dbReference>
<dbReference type="GO" id="GO:0022857">
    <property type="term" value="F:transmembrane transporter activity"/>
    <property type="evidence" value="ECO:0007669"/>
    <property type="project" value="InterPro"/>
</dbReference>
<organism evidence="6 7">
    <name type="scientific">Enterocloster bolteae</name>
    <dbReference type="NCBI Taxonomy" id="208479"/>
    <lineage>
        <taxon>Bacteria</taxon>
        <taxon>Bacillati</taxon>
        <taxon>Bacillota</taxon>
        <taxon>Clostridia</taxon>
        <taxon>Lachnospirales</taxon>
        <taxon>Lachnospiraceae</taxon>
        <taxon>Enterocloster</taxon>
    </lineage>
</organism>
<sequence>MSKLLKKYGVYLALFAMVAFNSLVTRNFFSLNTCWNIMIQSTTVMFVSLGMTAAIASGGIDISIGPVMALSAIVFARLLDISVMGAFICALALALLCGAMNGFIIARFSIQPMIVTLGMMNMVRGFAELVNDGRTYSFSHPVISNLGFYKVLGVVPIQVLFIIIAVGAMYILIKRTRFGAYVETIGDNPKAARLSGIRISGMMVLIYMLSGFLAGAAGLVEALRMSAADPINFGLQIEVDAIASTAIGGTNMAGGKANLAGTVAGVFIMQLITVMVNMNNVPYSYSLVIKTLVVIIAVCAQNGKFTRLVRFRKRMEVNAWAIQKNI</sequence>
<dbReference type="KEGG" id="cbol:CGC65_02370"/>
<dbReference type="Proteomes" id="UP000283975">
    <property type="component" value="Unassembled WGS sequence"/>
</dbReference>
<protein>
    <submittedName>
        <fullName evidence="6">ABC transporter permease</fullName>
    </submittedName>
</protein>
<keyword evidence="4" id="KW-1133">Transmembrane helix</keyword>
<proteinExistence type="predicted"/>
<evidence type="ECO:0000256" key="3">
    <source>
        <dbReference type="ARBA" id="ARBA00022692"/>
    </source>
</evidence>
<dbReference type="AlphaFoldDB" id="A0A414AV92"/>
<dbReference type="CDD" id="cd06579">
    <property type="entry name" value="TM_PBP1_transp_AraH_like"/>
    <property type="match status" value="1"/>
</dbReference>
<dbReference type="EMBL" id="QSHZ01000013">
    <property type="protein sequence ID" value="RHC55598.1"/>
    <property type="molecule type" value="Genomic_DNA"/>
</dbReference>
<evidence type="ECO:0000256" key="5">
    <source>
        <dbReference type="ARBA" id="ARBA00023136"/>
    </source>
</evidence>
<dbReference type="GO" id="GO:0005886">
    <property type="term" value="C:plasma membrane"/>
    <property type="evidence" value="ECO:0007669"/>
    <property type="project" value="UniProtKB-SubCell"/>
</dbReference>
<comment type="subcellular location">
    <subcellularLocation>
        <location evidence="1">Cell membrane</location>
        <topology evidence="1">Multi-pass membrane protein</topology>
    </subcellularLocation>
</comment>
<keyword evidence="3" id="KW-0812">Transmembrane</keyword>
<keyword evidence="2" id="KW-1003">Cell membrane</keyword>
<dbReference type="RefSeq" id="WP_002566217.1">
    <property type="nucleotide sequence ID" value="NZ_CABKUK010000005.1"/>
</dbReference>
<dbReference type="Pfam" id="PF02653">
    <property type="entry name" value="BPD_transp_2"/>
    <property type="match status" value="1"/>
</dbReference>
<evidence type="ECO:0000256" key="4">
    <source>
        <dbReference type="ARBA" id="ARBA00022989"/>
    </source>
</evidence>